<keyword evidence="5" id="KW-1185">Reference proteome</keyword>
<dbReference type="Pfam" id="PF01266">
    <property type="entry name" value="DAO"/>
    <property type="match status" value="1"/>
</dbReference>
<dbReference type="InterPro" id="IPR006076">
    <property type="entry name" value="FAD-dep_OxRdtase"/>
</dbReference>
<dbReference type="Proteomes" id="UP000442990">
    <property type="component" value="Unassembled WGS sequence"/>
</dbReference>
<name>A0A7J5DQ15_9ACTN</name>
<sequence>MTGRDSTTRTSMQSPDSYWLTTGPEWTRGSAPLPRHTGVCVLGAGVMGSTLAYWLTRAGQRPLVLDRNPSPAMGSSGRNAGRLIQGGHAQHAVAIERHGHAEALALYQATLVNRDLVREVVAREGLETTRHATAKLDLAVEEDEALELKRTAEALRSDGIPAEWLDLPAAREVFGTDLPDTVLGGLYRPDQDSVHSVAYVRGMADAAARAGAEFVCGVTAMSVEPVQGGGWLVTTDAGQVAAEHVVVALNAWTPRLLPELAPVIQPVRGQLVQTAPVPFRIPQWGLDRGLVYGGQAPDGSLLLGGLRTTVPGRDEGIDLPQDGNTPAFSPELADRLATALPALLPETTGVPVVRAWSGVMAFTPDRCPLVGAWPGREGLWVMAAFNGHGMPYSQVMPEQLAERILGGPGAGIPTAFDPARFL</sequence>
<dbReference type="SUPFAM" id="SSF54373">
    <property type="entry name" value="FAD-linked reductases, C-terminal domain"/>
    <property type="match status" value="1"/>
</dbReference>
<dbReference type="Gene3D" id="3.50.50.60">
    <property type="entry name" value="FAD/NAD(P)-binding domain"/>
    <property type="match status" value="1"/>
</dbReference>
<keyword evidence="1" id="KW-0560">Oxidoreductase</keyword>
<dbReference type="InterPro" id="IPR036188">
    <property type="entry name" value="FAD/NAD-bd_sf"/>
</dbReference>
<dbReference type="GO" id="GO:0005737">
    <property type="term" value="C:cytoplasm"/>
    <property type="evidence" value="ECO:0007669"/>
    <property type="project" value="TreeGrafter"/>
</dbReference>
<gene>
    <name evidence="4" type="ORF">F8144_02295</name>
</gene>
<feature type="region of interest" description="Disordered" evidence="2">
    <location>
        <begin position="1"/>
        <end position="24"/>
    </location>
</feature>
<evidence type="ECO:0000313" key="5">
    <source>
        <dbReference type="Proteomes" id="UP000442990"/>
    </source>
</evidence>
<accession>A0A7J5DQ15</accession>
<evidence type="ECO:0000256" key="2">
    <source>
        <dbReference type="SAM" id="MobiDB-lite"/>
    </source>
</evidence>
<dbReference type="AlphaFoldDB" id="A0A7J5DQ15"/>
<evidence type="ECO:0000256" key="1">
    <source>
        <dbReference type="ARBA" id="ARBA00023002"/>
    </source>
</evidence>
<dbReference type="GO" id="GO:0016491">
    <property type="term" value="F:oxidoreductase activity"/>
    <property type="evidence" value="ECO:0007669"/>
    <property type="project" value="UniProtKB-KW"/>
</dbReference>
<comment type="caution">
    <text evidence="4">The sequence shown here is derived from an EMBL/GenBank/DDBJ whole genome shotgun (WGS) entry which is preliminary data.</text>
</comment>
<dbReference type="SUPFAM" id="SSF51905">
    <property type="entry name" value="FAD/NAD(P)-binding domain"/>
    <property type="match status" value="1"/>
</dbReference>
<evidence type="ECO:0000313" key="4">
    <source>
        <dbReference type="EMBL" id="KAB1990772.1"/>
    </source>
</evidence>
<feature type="domain" description="FAD dependent oxidoreductase" evidence="3">
    <location>
        <begin position="39"/>
        <end position="402"/>
    </location>
</feature>
<dbReference type="EMBL" id="WBKG01000001">
    <property type="protein sequence ID" value="KAB1990772.1"/>
    <property type="molecule type" value="Genomic_DNA"/>
</dbReference>
<dbReference type="PANTHER" id="PTHR13847">
    <property type="entry name" value="SARCOSINE DEHYDROGENASE-RELATED"/>
    <property type="match status" value="1"/>
</dbReference>
<proteinExistence type="predicted"/>
<organism evidence="4 5">
    <name type="scientific">Streptomyces triticiradicis</name>
    <dbReference type="NCBI Taxonomy" id="2651189"/>
    <lineage>
        <taxon>Bacteria</taxon>
        <taxon>Bacillati</taxon>
        <taxon>Actinomycetota</taxon>
        <taxon>Actinomycetes</taxon>
        <taxon>Kitasatosporales</taxon>
        <taxon>Streptomycetaceae</taxon>
        <taxon>Streptomyces</taxon>
    </lineage>
</organism>
<reference evidence="4 5" key="1">
    <citation type="submission" date="2019-09" db="EMBL/GenBank/DDBJ databases">
        <title>Isolation and identification of active actinomycetes.</title>
        <authorList>
            <person name="Yu Z."/>
            <person name="Han C."/>
            <person name="Yu B."/>
        </authorList>
    </citation>
    <scope>NUCLEOTIDE SEQUENCE [LARGE SCALE GENOMIC DNA]</scope>
    <source>
        <strain evidence="4 5">NEAU-H2</strain>
    </source>
</reference>
<evidence type="ECO:0000259" key="3">
    <source>
        <dbReference type="Pfam" id="PF01266"/>
    </source>
</evidence>
<feature type="compositionally biased region" description="Polar residues" evidence="2">
    <location>
        <begin position="1"/>
        <end position="20"/>
    </location>
</feature>
<dbReference type="PANTHER" id="PTHR13847:SF287">
    <property type="entry name" value="FAD-DEPENDENT OXIDOREDUCTASE DOMAIN-CONTAINING PROTEIN 1"/>
    <property type="match status" value="1"/>
</dbReference>
<protein>
    <submittedName>
        <fullName evidence="4">FAD-binding oxidoreductase</fullName>
    </submittedName>
</protein>
<dbReference type="Gene3D" id="3.30.9.10">
    <property type="entry name" value="D-Amino Acid Oxidase, subunit A, domain 2"/>
    <property type="match status" value="1"/>
</dbReference>